<name>A0A133N6C0_CLOPF</name>
<dbReference type="InterPro" id="IPR011991">
    <property type="entry name" value="ArsR-like_HTH"/>
</dbReference>
<dbReference type="PATRIC" id="fig|1502.174.peg.1649"/>
<dbReference type="GO" id="GO:0003677">
    <property type="term" value="F:DNA binding"/>
    <property type="evidence" value="ECO:0007669"/>
    <property type="project" value="InterPro"/>
</dbReference>
<dbReference type="InterPro" id="IPR010982">
    <property type="entry name" value="Lambda_DNA-bd_dom_sf"/>
</dbReference>
<dbReference type="Proteomes" id="UP000070646">
    <property type="component" value="Unassembled WGS sequence"/>
</dbReference>
<dbReference type="PROSITE" id="PS50943">
    <property type="entry name" value="HTH_CROC1"/>
    <property type="match status" value="1"/>
</dbReference>
<reference evidence="2 3" key="1">
    <citation type="submission" date="2016-01" db="EMBL/GenBank/DDBJ databases">
        <authorList>
            <person name="Oliw E.H."/>
        </authorList>
    </citation>
    <scope>NUCLEOTIDE SEQUENCE [LARGE SCALE GENOMIC DNA]</scope>
    <source>
        <strain evidence="2 3">MJR7757A</strain>
    </source>
</reference>
<dbReference type="InterPro" id="IPR001387">
    <property type="entry name" value="Cro/C1-type_HTH"/>
</dbReference>
<dbReference type="Gene3D" id="1.10.10.60">
    <property type="entry name" value="Homeodomain-like"/>
    <property type="match status" value="1"/>
</dbReference>
<evidence type="ECO:0000259" key="1">
    <source>
        <dbReference type="PROSITE" id="PS50943"/>
    </source>
</evidence>
<proteinExistence type="predicted"/>
<dbReference type="AlphaFoldDB" id="A0A133N6C0"/>
<dbReference type="RefSeq" id="WP_060795804.1">
    <property type="nucleotide sequence ID" value="NZ_KQ956222.1"/>
</dbReference>
<dbReference type="EMBL" id="LRPU01000078">
    <property type="protein sequence ID" value="KXA11846.1"/>
    <property type="molecule type" value="Genomic_DNA"/>
</dbReference>
<comment type="caution">
    <text evidence="2">The sequence shown here is derived from an EMBL/GenBank/DDBJ whole genome shotgun (WGS) entry which is preliminary data.</text>
</comment>
<dbReference type="CDD" id="cd00090">
    <property type="entry name" value="HTH_ARSR"/>
    <property type="match status" value="1"/>
</dbReference>
<accession>A0A133N6C0</accession>
<sequence>MKEEENKLKGFDESYSDKVVNQNLIGNMIRDKINSDDSLEFIRYVEKPNKIKFTCKSEDKIMFGKVDIVGGDGIIRKIEEYPIYRNAEDYKEIINGLYKKGKTQKQIAHRLGMSQTTISRVLKSK</sequence>
<gene>
    <name evidence="2" type="ORF">HMPREF3222_01635</name>
</gene>
<dbReference type="Pfam" id="PF01381">
    <property type="entry name" value="HTH_3"/>
    <property type="match status" value="1"/>
</dbReference>
<protein>
    <recommendedName>
        <fullName evidence="1">HTH cro/C1-type domain-containing protein</fullName>
    </recommendedName>
</protein>
<evidence type="ECO:0000313" key="3">
    <source>
        <dbReference type="Proteomes" id="UP000070646"/>
    </source>
</evidence>
<organism evidence="2 3">
    <name type="scientific">Clostridium perfringens</name>
    <dbReference type="NCBI Taxonomy" id="1502"/>
    <lineage>
        <taxon>Bacteria</taxon>
        <taxon>Bacillati</taxon>
        <taxon>Bacillota</taxon>
        <taxon>Clostridia</taxon>
        <taxon>Eubacteriales</taxon>
        <taxon>Clostridiaceae</taxon>
        <taxon>Clostridium</taxon>
    </lineage>
</organism>
<dbReference type="SUPFAM" id="SSF47413">
    <property type="entry name" value="lambda repressor-like DNA-binding domains"/>
    <property type="match status" value="1"/>
</dbReference>
<feature type="domain" description="HTH cro/C1-type" evidence="1">
    <location>
        <begin position="99"/>
        <end position="120"/>
    </location>
</feature>
<evidence type="ECO:0000313" key="2">
    <source>
        <dbReference type="EMBL" id="KXA11846.1"/>
    </source>
</evidence>